<organism evidence="7 8">
    <name type="scientific">Viridothelium virens</name>
    <name type="common">Speckled blister lichen</name>
    <name type="synonym">Trypethelium virens</name>
    <dbReference type="NCBI Taxonomy" id="1048519"/>
    <lineage>
        <taxon>Eukaryota</taxon>
        <taxon>Fungi</taxon>
        <taxon>Dikarya</taxon>
        <taxon>Ascomycota</taxon>
        <taxon>Pezizomycotina</taxon>
        <taxon>Dothideomycetes</taxon>
        <taxon>Dothideomycetes incertae sedis</taxon>
        <taxon>Trypetheliales</taxon>
        <taxon>Trypetheliaceae</taxon>
        <taxon>Viridothelium</taxon>
    </lineage>
</organism>
<feature type="compositionally biased region" description="Polar residues" evidence="5">
    <location>
        <begin position="91"/>
        <end position="115"/>
    </location>
</feature>
<sequence>MDPEAAFLQQLQASGDANYLQSGPSAQPTQMDDDDDEEDYDPSALIPESSYRSGDNATPYNPSAIQASQTSPTVDTPAQSSTAASAHPPTQLYSRPTTATPNGQLESLRVSSKQPRTVGGFIVDDEDDEDDNSFQKPSGAGANGLSGVARSTSTPQRSVSKTPNNNASSNVQISNDAQDQGVSDSVSNGASNALSAATIPAPKLSKQDSEEKAHQISAPAESSDPVPTIPSMSLPKARLPNDRVGILEDRIAEDPRGDLDAWLSLINEYRNRDKIEDARAVYDRFFEVFPTAAEQWVAYAQMELDNGNLSHAEKIFTRSLLNVPDVELWSTYLGYIRRRNPLMTDTTGKARQTVSQVYDFVLNTIGIDKDSGQIWQEYVEFIRTGPGQAGGTGWQDQQKMDLLRKAYQRAVCVPTEVVTKLWKEYDAFERSVNKTTGTKFIQERSAAYVTARGANIALSNITKGLKRTTLPTLPPRPGFDGEAEYLEQVEIWKRWINWEKDDPLVLKEEDANAYKDRIVHVYKQALMALRFWPEMWYDAAEFCFQNGREPKGEEFLSQGIAANPESSLLAFWQAERCELAPAESDAQRARAVRVPYDKLLDTLYALHDKTKAREAQAVTRLKQASADDKAFSPPAKDNDDDDFSKAQSELIAREEARRLQIAAVQKGYEAELLDLQKLISSAWIGLMRASRRIIGKGDPKDSTGAGGLRATFLEARKRGRILSDVYVASAHLEWQCYNDATALKLFDRGIRLFKTDEYFALEYLKYLVATNDGLNLRAVFETSVNQLTSAKLIHKTKPLFKFFHDYESRFGELSQIRKLEKRMADLFPEDPQLMTFTERFSTENFNPIAYRINISPATQSRPKLPSTVVNSIEGVQQSPKPLPTQLARSPKRPLPSDESDSEQPRKFARGESPLKGAAGRRQQQQKRNQQRLDNIAENGGRYQQPPPSLPQQIMGILNIIPAARHYDSIVFAPERVIALLRSVDPSRARVDRGPAQVMGHMSQPLPPQMTPQMPPQMQQPMAYGQPNYGYSYPPR</sequence>
<keyword evidence="3 4" id="KW-0539">Nucleus</keyword>
<dbReference type="InterPro" id="IPR045243">
    <property type="entry name" value="Rna14-like"/>
</dbReference>
<keyword evidence="2" id="KW-0677">Repeat</keyword>
<evidence type="ECO:0000313" key="8">
    <source>
        <dbReference type="Proteomes" id="UP000800092"/>
    </source>
</evidence>
<feature type="compositionally biased region" description="Polar residues" evidence="5">
    <location>
        <begin position="50"/>
        <end position="84"/>
    </location>
</feature>
<feature type="region of interest" description="Disordered" evidence="5">
    <location>
        <begin position="1"/>
        <end position="237"/>
    </location>
</feature>
<keyword evidence="4" id="KW-0963">Cytoplasm</keyword>
<feature type="compositionally biased region" description="Polar residues" evidence="5">
    <location>
        <begin position="9"/>
        <end position="30"/>
    </location>
</feature>
<dbReference type="PANTHER" id="PTHR19980">
    <property type="entry name" value="RNA CLEAVAGE STIMULATION FACTOR"/>
    <property type="match status" value="1"/>
</dbReference>
<keyword evidence="8" id="KW-1185">Reference proteome</keyword>
<dbReference type="GO" id="GO:0005634">
    <property type="term" value="C:nucleus"/>
    <property type="evidence" value="ECO:0007669"/>
    <property type="project" value="UniProtKB-SubCell"/>
</dbReference>
<dbReference type="Pfam" id="PF05843">
    <property type="entry name" value="Suf"/>
    <property type="match status" value="1"/>
</dbReference>
<dbReference type="InterPro" id="IPR003107">
    <property type="entry name" value="HAT"/>
</dbReference>
<feature type="compositionally biased region" description="Acidic residues" evidence="5">
    <location>
        <begin position="123"/>
        <end position="132"/>
    </location>
</feature>
<dbReference type="GO" id="GO:0180010">
    <property type="term" value="P:co-transcriptional mRNA 3'-end processing, cleavage and polyadenylation pathway"/>
    <property type="evidence" value="ECO:0007669"/>
    <property type="project" value="UniProtKB-UniRule"/>
</dbReference>
<dbReference type="AlphaFoldDB" id="A0A6A6H7B4"/>
<evidence type="ECO:0000256" key="5">
    <source>
        <dbReference type="SAM" id="MobiDB-lite"/>
    </source>
</evidence>
<evidence type="ECO:0000259" key="6">
    <source>
        <dbReference type="Pfam" id="PF05843"/>
    </source>
</evidence>
<dbReference type="PANTHER" id="PTHR19980:SF0">
    <property type="entry name" value="CLEAVAGE STIMULATION FACTOR SUBUNIT 3"/>
    <property type="match status" value="1"/>
</dbReference>
<comment type="subcellular location">
    <subcellularLocation>
        <location evidence="4">Nucleus</location>
    </subcellularLocation>
    <subcellularLocation>
        <location evidence="4">Cytoplasm</location>
    </subcellularLocation>
    <text evidence="4">Nucleus and/or cytoplasm.</text>
</comment>
<dbReference type="OrthoDB" id="26282at2759"/>
<feature type="compositionally biased region" description="Low complexity" evidence="5">
    <location>
        <begin position="1015"/>
        <end position="1026"/>
    </location>
</feature>
<gene>
    <name evidence="7" type="ORF">EV356DRAFT_567745</name>
</gene>
<comment type="function">
    <text evidence="1 4">Component of the cleavage factor IA (CFIA) complex, which is involved in the endonucleolytic cleavage during polyadenylation-dependent pre-mRNA 3'-end formation.</text>
</comment>
<dbReference type="Proteomes" id="UP000800092">
    <property type="component" value="Unassembled WGS sequence"/>
</dbReference>
<accession>A0A6A6H7B4</accession>
<name>A0A6A6H7B4_VIRVR</name>
<dbReference type="GO" id="GO:0003729">
    <property type="term" value="F:mRNA binding"/>
    <property type="evidence" value="ECO:0007669"/>
    <property type="project" value="TreeGrafter"/>
</dbReference>
<dbReference type="InterPro" id="IPR011990">
    <property type="entry name" value="TPR-like_helical_dom_sf"/>
</dbReference>
<evidence type="ECO:0000256" key="4">
    <source>
        <dbReference type="RuleBase" id="RU369035"/>
    </source>
</evidence>
<reference evidence="7" key="1">
    <citation type="journal article" date="2020" name="Stud. Mycol.">
        <title>101 Dothideomycetes genomes: a test case for predicting lifestyles and emergence of pathogens.</title>
        <authorList>
            <person name="Haridas S."/>
            <person name="Albert R."/>
            <person name="Binder M."/>
            <person name="Bloem J."/>
            <person name="Labutti K."/>
            <person name="Salamov A."/>
            <person name="Andreopoulos B."/>
            <person name="Baker S."/>
            <person name="Barry K."/>
            <person name="Bills G."/>
            <person name="Bluhm B."/>
            <person name="Cannon C."/>
            <person name="Castanera R."/>
            <person name="Culley D."/>
            <person name="Daum C."/>
            <person name="Ezra D."/>
            <person name="Gonzalez J."/>
            <person name="Henrissat B."/>
            <person name="Kuo A."/>
            <person name="Liang C."/>
            <person name="Lipzen A."/>
            <person name="Lutzoni F."/>
            <person name="Magnuson J."/>
            <person name="Mondo S."/>
            <person name="Nolan M."/>
            <person name="Ohm R."/>
            <person name="Pangilinan J."/>
            <person name="Park H.-J."/>
            <person name="Ramirez L."/>
            <person name="Alfaro M."/>
            <person name="Sun H."/>
            <person name="Tritt A."/>
            <person name="Yoshinaga Y."/>
            <person name="Zwiers L.-H."/>
            <person name="Turgeon B."/>
            <person name="Goodwin S."/>
            <person name="Spatafora J."/>
            <person name="Crous P."/>
            <person name="Grigoriev I."/>
        </authorList>
    </citation>
    <scope>NUCLEOTIDE SEQUENCE</scope>
    <source>
        <strain evidence="7">Tuck. ex Michener</strain>
    </source>
</reference>
<dbReference type="GO" id="GO:0005737">
    <property type="term" value="C:cytoplasm"/>
    <property type="evidence" value="ECO:0007669"/>
    <property type="project" value="UniProtKB-SubCell"/>
</dbReference>
<dbReference type="SMART" id="SM00386">
    <property type="entry name" value="HAT"/>
    <property type="match status" value="5"/>
</dbReference>
<keyword evidence="4" id="KW-0507">mRNA processing</keyword>
<feature type="compositionally biased region" description="Acidic residues" evidence="5">
    <location>
        <begin position="31"/>
        <end position="41"/>
    </location>
</feature>
<evidence type="ECO:0000256" key="3">
    <source>
        <dbReference type="ARBA" id="ARBA00023242"/>
    </source>
</evidence>
<dbReference type="InterPro" id="IPR008847">
    <property type="entry name" value="Suf"/>
</dbReference>
<dbReference type="Gene3D" id="1.25.40.1040">
    <property type="match status" value="2"/>
</dbReference>
<feature type="region of interest" description="Disordered" evidence="5">
    <location>
        <begin position="873"/>
        <end position="929"/>
    </location>
</feature>
<feature type="region of interest" description="Disordered" evidence="5">
    <location>
        <begin position="623"/>
        <end position="644"/>
    </location>
</feature>
<feature type="compositionally biased region" description="Polar residues" evidence="5">
    <location>
        <begin position="149"/>
        <end position="195"/>
    </location>
</feature>
<feature type="domain" description="Suppressor of forked" evidence="6">
    <location>
        <begin position="242"/>
        <end position="849"/>
    </location>
</feature>
<proteinExistence type="predicted"/>
<evidence type="ECO:0000256" key="2">
    <source>
        <dbReference type="ARBA" id="ARBA00022737"/>
    </source>
</evidence>
<protein>
    <recommendedName>
        <fullName evidence="4">mRNA 3'-end-processing protein RNA14</fullName>
    </recommendedName>
</protein>
<evidence type="ECO:0000256" key="1">
    <source>
        <dbReference type="ARBA" id="ARBA00002863"/>
    </source>
</evidence>
<dbReference type="EMBL" id="ML991804">
    <property type="protein sequence ID" value="KAF2233711.1"/>
    <property type="molecule type" value="Genomic_DNA"/>
</dbReference>
<feature type="compositionally biased region" description="Basic and acidic residues" evidence="5">
    <location>
        <begin position="205"/>
        <end position="214"/>
    </location>
</feature>
<dbReference type="SUPFAM" id="SSF48452">
    <property type="entry name" value="TPR-like"/>
    <property type="match status" value="2"/>
</dbReference>
<feature type="region of interest" description="Disordered" evidence="5">
    <location>
        <begin position="1011"/>
        <end position="1035"/>
    </location>
</feature>
<evidence type="ECO:0000313" key="7">
    <source>
        <dbReference type="EMBL" id="KAF2233711.1"/>
    </source>
</evidence>